<evidence type="ECO:0000313" key="1">
    <source>
        <dbReference type="EMBL" id="MPN33501.1"/>
    </source>
</evidence>
<name>A0A645H383_9ZZZZ</name>
<gene>
    <name evidence="1" type="ORF">SDC9_180989</name>
</gene>
<organism evidence="1">
    <name type="scientific">bioreactor metagenome</name>
    <dbReference type="NCBI Taxonomy" id="1076179"/>
    <lineage>
        <taxon>unclassified sequences</taxon>
        <taxon>metagenomes</taxon>
        <taxon>ecological metagenomes</taxon>
    </lineage>
</organism>
<dbReference type="EMBL" id="VSSQ01086024">
    <property type="protein sequence ID" value="MPN33501.1"/>
    <property type="molecule type" value="Genomic_DNA"/>
</dbReference>
<proteinExistence type="predicted"/>
<accession>A0A645H383</accession>
<sequence>MMKGGNTAPNIDNSTPGIPPNLNPTTIAPFIAIGPGADCAIAAKSNISSSSIQCNSSTNLLFNKVIMTYPPPKVKALKYNVEINSLK</sequence>
<protein>
    <submittedName>
        <fullName evidence="1">Uncharacterized protein</fullName>
    </submittedName>
</protein>
<reference evidence="1" key="1">
    <citation type="submission" date="2019-08" db="EMBL/GenBank/DDBJ databases">
        <authorList>
            <person name="Kucharzyk K."/>
            <person name="Murdoch R.W."/>
            <person name="Higgins S."/>
            <person name="Loffler F."/>
        </authorList>
    </citation>
    <scope>NUCLEOTIDE SEQUENCE</scope>
</reference>
<comment type="caution">
    <text evidence="1">The sequence shown here is derived from an EMBL/GenBank/DDBJ whole genome shotgun (WGS) entry which is preliminary data.</text>
</comment>
<dbReference type="AlphaFoldDB" id="A0A645H383"/>